<dbReference type="GO" id="GO:0016491">
    <property type="term" value="F:oxidoreductase activity"/>
    <property type="evidence" value="ECO:0007669"/>
    <property type="project" value="InterPro"/>
</dbReference>
<sequence>MNTFVDDASIVKKIWSTTDITLFIFAGAAAEFALNREVDWLYFTGKIPGDPIGRLFSTVKYAQHIIFREEKEAISSIEKINTIHQHVESARGHKISNDGYQDVLYMLIYYSISSFELLERKLSNQEKDEIVRTFARIGRQMHIQDLPADYSEWKEIYANQVIRNLLKSSFTEDLFKQYRKHLGGFRYFLLLDIQRSLLSKHVNSLLALGRPRVVPLLLCVYRKVRRFRLHEQLILMMVPGKFTRQVKEMHHP</sequence>
<dbReference type="Pfam" id="PF09995">
    <property type="entry name" value="MPAB_Lcp_cat"/>
    <property type="match status" value="1"/>
</dbReference>
<dbReference type="RefSeq" id="WP_162330483.1">
    <property type="nucleotide sequence ID" value="NZ_CP048113.1"/>
</dbReference>
<accession>A0A6B9Z954</accession>
<evidence type="ECO:0000259" key="1">
    <source>
        <dbReference type="Pfam" id="PF09995"/>
    </source>
</evidence>
<dbReference type="KEGG" id="chih:GWR21_03925"/>
<name>A0A6B9Z954_9BACT</name>
<keyword evidence="3" id="KW-1185">Reference proteome</keyword>
<proteinExistence type="predicted"/>
<gene>
    <name evidence="2" type="ORF">GWR21_03925</name>
</gene>
<organism evidence="2 3">
    <name type="scientific">Chitinophaga agri</name>
    <dbReference type="NCBI Taxonomy" id="2703787"/>
    <lineage>
        <taxon>Bacteria</taxon>
        <taxon>Pseudomonadati</taxon>
        <taxon>Bacteroidota</taxon>
        <taxon>Chitinophagia</taxon>
        <taxon>Chitinophagales</taxon>
        <taxon>Chitinophagaceae</taxon>
        <taxon>Chitinophaga</taxon>
    </lineage>
</organism>
<dbReference type="InterPro" id="IPR018713">
    <property type="entry name" value="MPAB/Lcp_cat_dom"/>
</dbReference>
<protein>
    <submittedName>
        <fullName evidence="2">DUF2236 domain-containing protein</fullName>
    </submittedName>
</protein>
<evidence type="ECO:0000313" key="3">
    <source>
        <dbReference type="Proteomes" id="UP000476411"/>
    </source>
</evidence>
<dbReference type="AlphaFoldDB" id="A0A6B9Z954"/>
<dbReference type="Proteomes" id="UP000476411">
    <property type="component" value="Chromosome"/>
</dbReference>
<feature type="domain" description="ER-bound oxygenase mpaB/mpaB'/Rubber oxygenase catalytic" evidence="1">
    <location>
        <begin position="50"/>
        <end position="209"/>
    </location>
</feature>
<reference evidence="2 3" key="1">
    <citation type="submission" date="2020-01" db="EMBL/GenBank/DDBJ databases">
        <title>Complete genome sequence of Chitinophaga sp. H33E-04 isolated from quinoa roots.</title>
        <authorList>
            <person name="Weon H.-Y."/>
            <person name="Lee S.A."/>
        </authorList>
    </citation>
    <scope>NUCLEOTIDE SEQUENCE [LARGE SCALE GENOMIC DNA]</scope>
    <source>
        <strain evidence="2 3">H33E-04</strain>
    </source>
</reference>
<evidence type="ECO:0000313" key="2">
    <source>
        <dbReference type="EMBL" id="QHS58780.1"/>
    </source>
</evidence>
<dbReference type="EMBL" id="CP048113">
    <property type="protein sequence ID" value="QHS58780.1"/>
    <property type="molecule type" value="Genomic_DNA"/>
</dbReference>